<gene>
    <name evidence="2" type="ORF">C1645_739525</name>
</gene>
<dbReference type="OrthoDB" id="2445153at2759"/>
<proteinExistence type="predicted"/>
<accession>A0A397SZN7</accession>
<reference evidence="2 3" key="1">
    <citation type="submission" date="2018-06" db="EMBL/GenBank/DDBJ databases">
        <title>Comparative genomics reveals the genomic features of Rhizophagus irregularis, R. cerebriforme, R. diaphanum and Gigaspora rosea, and their symbiotic lifestyle signature.</title>
        <authorList>
            <person name="Morin E."/>
            <person name="San Clemente H."/>
            <person name="Chen E.C.H."/>
            <person name="De La Providencia I."/>
            <person name="Hainaut M."/>
            <person name="Kuo A."/>
            <person name="Kohler A."/>
            <person name="Murat C."/>
            <person name="Tang N."/>
            <person name="Roy S."/>
            <person name="Loubradou J."/>
            <person name="Henrissat B."/>
            <person name="Grigoriev I.V."/>
            <person name="Corradi N."/>
            <person name="Roux C."/>
            <person name="Martin F.M."/>
        </authorList>
    </citation>
    <scope>NUCLEOTIDE SEQUENCE [LARGE SCALE GENOMIC DNA]</scope>
    <source>
        <strain evidence="2 3">DAOM 227022</strain>
    </source>
</reference>
<evidence type="ECO:0000256" key="1">
    <source>
        <dbReference type="SAM" id="Phobius"/>
    </source>
</evidence>
<dbReference type="EMBL" id="QKYT01000272">
    <property type="protein sequence ID" value="RIA88264.1"/>
    <property type="molecule type" value="Genomic_DNA"/>
</dbReference>
<evidence type="ECO:0000313" key="2">
    <source>
        <dbReference type="EMBL" id="RIA88264.1"/>
    </source>
</evidence>
<name>A0A397SZN7_9GLOM</name>
<organism evidence="2 3">
    <name type="scientific">Glomus cerebriforme</name>
    <dbReference type="NCBI Taxonomy" id="658196"/>
    <lineage>
        <taxon>Eukaryota</taxon>
        <taxon>Fungi</taxon>
        <taxon>Fungi incertae sedis</taxon>
        <taxon>Mucoromycota</taxon>
        <taxon>Glomeromycotina</taxon>
        <taxon>Glomeromycetes</taxon>
        <taxon>Glomerales</taxon>
        <taxon>Glomeraceae</taxon>
        <taxon>Glomus</taxon>
    </lineage>
</organism>
<keyword evidence="1" id="KW-1133">Transmembrane helix</keyword>
<evidence type="ECO:0000313" key="3">
    <source>
        <dbReference type="Proteomes" id="UP000265703"/>
    </source>
</evidence>
<dbReference type="Proteomes" id="UP000265703">
    <property type="component" value="Unassembled WGS sequence"/>
</dbReference>
<keyword evidence="1" id="KW-0472">Membrane</keyword>
<keyword evidence="1" id="KW-0812">Transmembrane</keyword>
<protein>
    <submittedName>
        <fullName evidence="2">Uncharacterized protein</fullName>
    </submittedName>
</protein>
<sequence length="155" mass="18497">MEKEKKDNNSFFFSLVFPKIPNAFYFFLFSGKELNSYQKLLLEIHLFITYGIQKRGSVQRNGNYPLISSYEGELVNVFCFENTLEQQSQNIPITQDSIVENENNYIIESDDDTNIIYNKTKELLDESRNKPKWHLWLKNIRSNFNSLEKMNKERF</sequence>
<comment type="caution">
    <text evidence="2">The sequence shown here is derived from an EMBL/GenBank/DDBJ whole genome shotgun (WGS) entry which is preliminary data.</text>
</comment>
<feature type="transmembrane region" description="Helical" evidence="1">
    <location>
        <begin position="12"/>
        <end position="29"/>
    </location>
</feature>
<keyword evidence="3" id="KW-1185">Reference proteome</keyword>
<dbReference type="AlphaFoldDB" id="A0A397SZN7"/>